<dbReference type="OrthoDB" id="594983at2"/>
<gene>
    <name evidence="3" type="ordered locus">Cpha266_1798</name>
</gene>
<evidence type="ECO:0000256" key="2">
    <source>
        <dbReference type="SAM" id="Phobius"/>
    </source>
</evidence>
<keyword evidence="2" id="KW-0472">Membrane</keyword>
<keyword evidence="2" id="KW-0812">Transmembrane</keyword>
<accession>A1BHD8</accession>
<dbReference type="HOGENOM" id="CLU_1632422_0_0_10"/>
<evidence type="ECO:0000313" key="4">
    <source>
        <dbReference type="Proteomes" id="UP000008701"/>
    </source>
</evidence>
<feature type="compositionally biased region" description="Low complexity" evidence="1">
    <location>
        <begin position="78"/>
        <end position="87"/>
    </location>
</feature>
<dbReference type="Proteomes" id="UP000008701">
    <property type="component" value="Chromosome"/>
</dbReference>
<protein>
    <submittedName>
        <fullName evidence="3">Uncharacterized protein</fullName>
    </submittedName>
</protein>
<feature type="region of interest" description="Disordered" evidence="1">
    <location>
        <begin position="78"/>
        <end position="131"/>
    </location>
</feature>
<reference evidence="3 4" key="1">
    <citation type="submission" date="2006-12" db="EMBL/GenBank/DDBJ databases">
        <title>Complete sequence of Chlorobium phaeobacteroides DSM 266.</title>
        <authorList>
            <consortium name="US DOE Joint Genome Institute"/>
            <person name="Copeland A."/>
            <person name="Lucas S."/>
            <person name="Lapidus A."/>
            <person name="Barry K."/>
            <person name="Detter J.C."/>
            <person name="Glavina del Rio T."/>
            <person name="Hammon N."/>
            <person name="Israni S."/>
            <person name="Pitluck S."/>
            <person name="Goltsman E."/>
            <person name="Schmutz J."/>
            <person name="Larimer F."/>
            <person name="Land M."/>
            <person name="Hauser L."/>
            <person name="Mikhailova N."/>
            <person name="Li T."/>
            <person name="Overmann J."/>
            <person name="Bryant D.A."/>
            <person name="Richardson P."/>
        </authorList>
    </citation>
    <scope>NUCLEOTIDE SEQUENCE [LARGE SCALE GENOMIC DNA]</scope>
    <source>
        <strain evidence="3 4">DSM 266</strain>
    </source>
</reference>
<keyword evidence="2" id="KW-1133">Transmembrane helix</keyword>
<sequence length="162" mass="17792" precursor="true">MVVFGMLLTITALLLAIVIMLLTGWPTGRKKELETIGRELRRELAGHRADSVQALHAMKVELEDSVRQTVEESFSSMRFSFSGSSGSRGKGYRRDSKKQALSSDVPGDDRVEGESSLLSGAGRESEDDRQLSLFAKGESNAVTAQDGEYMVCPEDFDDLDNL</sequence>
<dbReference type="RefSeq" id="WP_011745622.1">
    <property type="nucleotide sequence ID" value="NC_008639.1"/>
</dbReference>
<dbReference type="STRING" id="290317.Cpha266_1798"/>
<dbReference type="KEGG" id="cph:Cpha266_1798"/>
<evidence type="ECO:0000313" key="3">
    <source>
        <dbReference type="EMBL" id="ABL65815.1"/>
    </source>
</evidence>
<organism evidence="3 4">
    <name type="scientific">Chlorobium phaeobacteroides (strain DSM 266 / SMG 266 / 2430)</name>
    <dbReference type="NCBI Taxonomy" id="290317"/>
    <lineage>
        <taxon>Bacteria</taxon>
        <taxon>Pseudomonadati</taxon>
        <taxon>Chlorobiota</taxon>
        <taxon>Chlorobiia</taxon>
        <taxon>Chlorobiales</taxon>
        <taxon>Chlorobiaceae</taxon>
        <taxon>Chlorobium/Pelodictyon group</taxon>
        <taxon>Chlorobium</taxon>
    </lineage>
</organism>
<evidence type="ECO:0000256" key="1">
    <source>
        <dbReference type="SAM" id="MobiDB-lite"/>
    </source>
</evidence>
<dbReference type="EMBL" id="CP000492">
    <property type="protein sequence ID" value="ABL65815.1"/>
    <property type="molecule type" value="Genomic_DNA"/>
</dbReference>
<name>A1BHD8_CHLPD</name>
<dbReference type="AlphaFoldDB" id="A1BHD8"/>
<feature type="transmembrane region" description="Helical" evidence="2">
    <location>
        <begin position="6"/>
        <end position="25"/>
    </location>
</feature>
<keyword evidence="4" id="KW-1185">Reference proteome</keyword>
<proteinExistence type="predicted"/>